<evidence type="ECO:0008006" key="2">
    <source>
        <dbReference type="Google" id="ProtNLM"/>
    </source>
</evidence>
<comment type="caution">
    <text evidence="1">The sequence shown here is derived from an EMBL/GenBank/DDBJ whole genome shotgun (WGS) entry which is preliminary data.</text>
</comment>
<dbReference type="EMBL" id="LAZR01006058">
    <property type="protein sequence ID" value="KKM95053.1"/>
    <property type="molecule type" value="Genomic_DNA"/>
</dbReference>
<reference evidence="1" key="1">
    <citation type="journal article" date="2015" name="Nature">
        <title>Complex archaea that bridge the gap between prokaryotes and eukaryotes.</title>
        <authorList>
            <person name="Spang A."/>
            <person name="Saw J.H."/>
            <person name="Jorgensen S.L."/>
            <person name="Zaremba-Niedzwiedzka K."/>
            <person name="Martijn J."/>
            <person name="Lind A.E."/>
            <person name="van Eijk R."/>
            <person name="Schleper C."/>
            <person name="Guy L."/>
            <person name="Ettema T.J."/>
        </authorList>
    </citation>
    <scope>NUCLEOTIDE SEQUENCE</scope>
</reference>
<protein>
    <recommendedName>
        <fullName evidence="2">N4-gp56 family major capsid protein</fullName>
    </recommendedName>
</protein>
<proteinExistence type="predicted"/>
<name>A0A0F9LNW5_9ZZZZ</name>
<organism evidence="1">
    <name type="scientific">marine sediment metagenome</name>
    <dbReference type="NCBI Taxonomy" id="412755"/>
    <lineage>
        <taxon>unclassified sequences</taxon>
        <taxon>metagenomes</taxon>
        <taxon>ecological metagenomes</taxon>
    </lineage>
</organism>
<evidence type="ECO:0000313" key="1">
    <source>
        <dbReference type="EMBL" id="KKM95053.1"/>
    </source>
</evidence>
<gene>
    <name evidence="1" type="ORF">LCGC14_1192030</name>
</gene>
<accession>A0A0F9LNW5</accession>
<dbReference type="AlphaFoldDB" id="A0A0F9LNW5"/>
<sequence length="342" mass="36861">MRSIAELQINKAQRGVGLLASGATVIATSGVTDLQPTKWAIKVVQFAEELRQLDQLIYVNKEAVGTKDEKITVPTSTGHLDITTAHTEGAARTTTTLDNMGKTDFSFVAGDFLQGVITISKRLLMTCAVDLITQAKYVIAEDLADDVDLAIATQLQSTSLTTNIVYGGDATQCEDLVDGDVMTTDLIADARRLIKVNAKCVPKYIVISSYQEATLMKDSQFVNASEYGSNEVVLKGEIGNYLGLKVIVTDNANLFGAAGETDANETPATYSASATGGVNVCPVVGEKRSGERVSVGLAWKEMPAVGYEFEKDETIHKLYYDQAFTTNNIFTEAWALIKVSQT</sequence>
<dbReference type="NCBIfam" id="TIGR04387">
    <property type="entry name" value="capsid_maj_N4"/>
    <property type="match status" value="1"/>
</dbReference>